<reference evidence="5" key="1">
    <citation type="submission" date="2011-08" db="EMBL/GenBank/DDBJ databases">
        <title>The draft genome of Latimeria chalumnae.</title>
        <authorList>
            <person name="Di Palma F."/>
            <person name="Alfoldi J."/>
            <person name="Johnson J."/>
            <person name="Berlin A."/>
            <person name="Gnerre S."/>
            <person name="Jaffe D."/>
            <person name="MacCallum I."/>
            <person name="Young S."/>
            <person name="Walker B.J."/>
            <person name="Lander E."/>
            <person name="Lindblad-Toh K."/>
        </authorList>
    </citation>
    <scope>NUCLEOTIDE SEQUENCE [LARGE SCALE GENOMIC DNA]</scope>
    <source>
        <strain evidence="5">Wild caught</strain>
    </source>
</reference>
<protein>
    <recommendedName>
        <fullName evidence="3">HTH CENPB-type domain-containing protein</fullName>
    </recommendedName>
</protein>
<dbReference type="InterPro" id="IPR050863">
    <property type="entry name" value="CenT-Element_Derived"/>
</dbReference>
<keyword evidence="1" id="KW-0238">DNA-binding</keyword>
<dbReference type="PANTHER" id="PTHR19303:SF73">
    <property type="entry name" value="PROTEIN PDC2"/>
    <property type="match status" value="1"/>
</dbReference>
<dbReference type="SMART" id="SM00674">
    <property type="entry name" value="CENPB"/>
    <property type="match status" value="1"/>
</dbReference>
<dbReference type="GO" id="GO:0005634">
    <property type="term" value="C:nucleus"/>
    <property type="evidence" value="ECO:0007669"/>
    <property type="project" value="TreeGrafter"/>
</dbReference>
<dbReference type="Proteomes" id="UP000008672">
    <property type="component" value="Unassembled WGS sequence"/>
</dbReference>
<dbReference type="InterPro" id="IPR006600">
    <property type="entry name" value="HTH_CenpB_DNA-bd_dom"/>
</dbReference>
<reference evidence="4" key="3">
    <citation type="submission" date="2025-09" db="UniProtKB">
        <authorList>
            <consortium name="Ensembl"/>
        </authorList>
    </citation>
    <scope>IDENTIFICATION</scope>
</reference>
<dbReference type="Pfam" id="PF04218">
    <property type="entry name" value="CENP-B_N"/>
    <property type="match status" value="1"/>
</dbReference>
<evidence type="ECO:0000256" key="1">
    <source>
        <dbReference type="ARBA" id="ARBA00023125"/>
    </source>
</evidence>
<dbReference type="EMBL" id="AFYH01216187">
    <property type="status" value="NOT_ANNOTATED_CDS"/>
    <property type="molecule type" value="Genomic_DNA"/>
</dbReference>
<evidence type="ECO:0000259" key="3">
    <source>
        <dbReference type="PROSITE" id="PS51253"/>
    </source>
</evidence>
<reference evidence="4" key="2">
    <citation type="submission" date="2025-08" db="UniProtKB">
        <authorList>
            <consortium name="Ensembl"/>
        </authorList>
    </citation>
    <scope>IDENTIFICATION</scope>
</reference>
<evidence type="ECO:0000256" key="2">
    <source>
        <dbReference type="ARBA" id="ARBA00023242"/>
    </source>
</evidence>
<name>H3A7X5_LATCH</name>
<dbReference type="PANTHER" id="PTHR19303">
    <property type="entry name" value="TRANSPOSON"/>
    <property type="match status" value="1"/>
</dbReference>
<dbReference type="Ensembl" id="ENSLACT00000005796.1">
    <property type="protein sequence ID" value="ENSLACP00000005746.1"/>
    <property type="gene ID" value="ENSLACG00000005101.1"/>
</dbReference>
<dbReference type="Gene3D" id="1.10.10.60">
    <property type="entry name" value="Homeodomain-like"/>
    <property type="match status" value="2"/>
</dbReference>
<dbReference type="InParanoid" id="H3A7X5"/>
<accession>H3A7X5</accession>
<dbReference type="InterPro" id="IPR009057">
    <property type="entry name" value="Homeodomain-like_sf"/>
</dbReference>
<dbReference type="eggNOG" id="KOG3105">
    <property type="taxonomic scope" value="Eukaryota"/>
</dbReference>
<dbReference type="InterPro" id="IPR007889">
    <property type="entry name" value="HTH_Psq"/>
</dbReference>
<dbReference type="PROSITE" id="PS51253">
    <property type="entry name" value="HTH_CENPB"/>
    <property type="match status" value="1"/>
</dbReference>
<organism evidence="4 5">
    <name type="scientific">Latimeria chalumnae</name>
    <name type="common">Coelacanth</name>
    <dbReference type="NCBI Taxonomy" id="7897"/>
    <lineage>
        <taxon>Eukaryota</taxon>
        <taxon>Metazoa</taxon>
        <taxon>Chordata</taxon>
        <taxon>Craniata</taxon>
        <taxon>Vertebrata</taxon>
        <taxon>Euteleostomi</taxon>
        <taxon>Coelacanthiformes</taxon>
        <taxon>Coelacanthidae</taxon>
        <taxon>Latimeria</taxon>
    </lineage>
</organism>
<evidence type="ECO:0000313" key="4">
    <source>
        <dbReference type="Ensembl" id="ENSLACP00000005746.1"/>
    </source>
</evidence>
<keyword evidence="2" id="KW-0539">Nucleus</keyword>
<sequence length="147" mass="16315">DTKYQIITAVDAGNKKAIANESGILPNTLSTILKNRDKIVNAYNSSDFTKKEVEDALHMWFKSARNDNIPLSGPILAAKAEKLVANLGNENFIVSHSRIERFKKRQNSMSKSICGESRSVDSAVVGDYITSKLPALLKDYEPKKPFN</sequence>
<dbReference type="OMA" id="HNIKFRT"/>
<keyword evidence="5" id="KW-1185">Reference proteome</keyword>
<proteinExistence type="predicted"/>
<dbReference type="SUPFAM" id="SSF46689">
    <property type="entry name" value="Homeodomain-like"/>
    <property type="match status" value="2"/>
</dbReference>
<dbReference type="GO" id="GO:0003677">
    <property type="term" value="F:DNA binding"/>
    <property type="evidence" value="ECO:0007669"/>
    <property type="project" value="UniProtKB-KW"/>
</dbReference>
<feature type="domain" description="HTH CENPB-type" evidence="3">
    <location>
        <begin position="41"/>
        <end position="112"/>
    </location>
</feature>
<dbReference type="AlphaFoldDB" id="H3A7X5"/>
<dbReference type="EMBL" id="AFYH01216188">
    <property type="status" value="NOT_ANNOTATED_CDS"/>
    <property type="molecule type" value="Genomic_DNA"/>
</dbReference>
<dbReference type="HOGENOM" id="CLU_018294_6_4_1"/>
<dbReference type="Pfam" id="PF03221">
    <property type="entry name" value="HTH_Tnp_Tc5"/>
    <property type="match status" value="1"/>
</dbReference>
<dbReference type="GeneTree" id="ENSGT00940000168722"/>
<evidence type="ECO:0000313" key="5">
    <source>
        <dbReference type="Proteomes" id="UP000008672"/>
    </source>
</evidence>